<accession>A0A388LHF7</accession>
<dbReference type="GO" id="GO:0010506">
    <property type="term" value="P:regulation of autophagy"/>
    <property type="evidence" value="ECO:0007669"/>
    <property type="project" value="InterPro"/>
</dbReference>
<gene>
    <name evidence="2" type="ORF">CBR_g32657</name>
</gene>
<organism evidence="2 3">
    <name type="scientific">Chara braunii</name>
    <name type="common">Braun's stonewort</name>
    <dbReference type="NCBI Taxonomy" id="69332"/>
    <lineage>
        <taxon>Eukaryota</taxon>
        <taxon>Viridiplantae</taxon>
        <taxon>Streptophyta</taxon>
        <taxon>Charophyceae</taxon>
        <taxon>Charales</taxon>
        <taxon>Characeae</taxon>
        <taxon>Chara</taxon>
    </lineage>
</organism>
<dbReference type="GO" id="GO:0031902">
    <property type="term" value="C:late endosome membrane"/>
    <property type="evidence" value="ECO:0007669"/>
    <property type="project" value="TreeGrafter"/>
</dbReference>
<dbReference type="GO" id="GO:0035658">
    <property type="term" value="C:Mon1-Ccz1 complex"/>
    <property type="evidence" value="ECO:0007669"/>
    <property type="project" value="InterPro"/>
</dbReference>
<dbReference type="Proteomes" id="UP000265515">
    <property type="component" value="Unassembled WGS sequence"/>
</dbReference>
<dbReference type="PANTHER" id="PTHR12897">
    <property type="entry name" value="COLON CANCER-ASSOCIATED PROTEIN MIC1"/>
    <property type="match status" value="1"/>
</dbReference>
<evidence type="ECO:0000313" key="2">
    <source>
        <dbReference type="EMBL" id="GBG81663.1"/>
    </source>
</evidence>
<dbReference type="GO" id="GO:0005765">
    <property type="term" value="C:lysosomal membrane"/>
    <property type="evidence" value="ECO:0007669"/>
    <property type="project" value="TreeGrafter"/>
</dbReference>
<keyword evidence="3" id="KW-1185">Reference proteome</keyword>
<proteinExistence type="predicted"/>
<dbReference type="InterPro" id="IPR040371">
    <property type="entry name" value="RMC1"/>
</dbReference>
<feature type="compositionally biased region" description="Polar residues" evidence="1">
    <location>
        <begin position="315"/>
        <end position="335"/>
    </location>
</feature>
<comment type="caution">
    <text evidence="2">The sequence shown here is derived from an EMBL/GenBank/DDBJ whole genome shotgun (WGS) entry which is preliminary data.</text>
</comment>
<evidence type="ECO:0000256" key="1">
    <source>
        <dbReference type="SAM" id="MobiDB-lite"/>
    </source>
</evidence>
<dbReference type="OrthoDB" id="26384at2759"/>
<dbReference type="AlphaFoldDB" id="A0A388LHF7"/>
<feature type="compositionally biased region" description="Polar residues" evidence="1">
    <location>
        <begin position="377"/>
        <end position="392"/>
    </location>
</feature>
<evidence type="ECO:0000313" key="3">
    <source>
        <dbReference type="Proteomes" id="UP000265515"/>
    </source>
</evidence>
<feature type="region of interest" description="Disordered" evidence="1">
    <location>
        <begin position="438"/>
        <end position="457"/>
    </location>
</feature>
<feature type="region of interest" description="Disordered" evidence="1">
    <location>
        <begin position="295"/>
        <end position="408"/>
    </location>
</feature>
<protein>
    <submittedName>
        <fullName evidence="2">Uncharacterized protein</fullName>
    </submittedName>
</protein>
<dbReference type="Gramene" id="GBG81663">
    <property type="protein sequence ID" value="GBG81663"/>
    <property type="gene ID" value="CBR_g32657"/>
</dbReference>
<name>A0A388LHF7_CHABU</name>
<sequence>MPTEGSSSSKMAAAKLSKILKVEMDATDDEDKPLYQTLYQKELAKEEKKKEAKRKTALEGYEAISKTALTQSDTMVKRDLVTYNSLPIFFPNVEISVIDNALVVHQIDAKVVLVYDVLSGSMQPVGLPLPLTIRGLPVLRTTRGLHEGEDINADASTSGQGSHGYTEDCQEAIESGVDGRGSGQQMCKMNDTLQSVREVYGPGWVFLTPDLIIDRNAGLLWRLHLDLEAFAATCSDACALISFLQRRKADPSKAKLLSLVVMRSMIVERSPLPWIASAMDIFTVTFHSLQRVSGKLSSAPAHPGSRTPGKGTPPAFTSNLQTTPGTYSTPQSSPRQIAPAASARPDVRIDGRHGFRKSPNIGGEPAISPHFMGVNRTPPSGSQHADGSCATSRNERVARTGVSSPEDWVSVDQEDHEQEQEQDQFAHGVFLGSMEMPATESSREAEGAAGESGRAEDCGLVRGKEKLTEGVVQLEHEGGGGNMWQLSTMIAQDSIQCELGGAIYTGEIVPDETDSDRIVRGAVTTRRAVHQVQNSGQVQESSSSSEWKVLMSLSPAVSPEEMTSVMFAIEEELVVDSSFLVAIALEYLRR</sequence>
<dbReference type="PANTHER" id="PTHR12897:SF4">
    <property type="entry name" value="REGULATOR OF MON1-CCZ1 COMPLEX"/>
    <property type="match status" value="1"/>
</dbReference>
<reference evidence="2 3" key="1">
    <citation type="journal article" date="2018" name="Cell">
        <title>The Chara Genome: Secondary Complexity and Implications for Plant Terrestrialization.</title>
        <authorList>
            <person name="Nishiyama T."/>
            <person name="Sakayama H."/>
            <person name="Vries J.D."/>
            <person name="Buschmann H."/>
            <person name="Saint-Marcoux D."/>
            <person name="Ullrich K.K."/>
            <person name="Haas F.B."/>
            <person name="Vanderstraeten L."/>
            <person name="Becker D."/>
            <person name="Lang D."/>
            <person name="Vosolsobe S."/>
            <person name="Rombauts S."/>
            <person name="Wilhelmsson P.K.I."/>
            <person name="Janitza P."/>
            <person name="Kern R."/>
            <person name="Heyl A."/>
            <person name="Rumpler F."/>
            <person name="Villalobos L.I.A.C."/>
            <person name="Clay J.M."/>
            <person name="Skokan R."/>
            <person name="Toyoda A."/>
            <person name="Suzuki Y."/>
            <person name="Kagoshima H."/>
            <person name="Schijlen E."/>
            <person name="Tajeshwar N."/>
            <person name="Catarino B."/>
            <person name="Hetherington A.J."/>
            <person name="Saltykova A."/>
            <person name="Bonnot C."/>
            <person name="Breuninger H."/>
            <person name="Symeonidi A."/>
            <person name="Radhakrishnan G.V."/>
            <person name="Van Nieuwerburgh F."/>
            <person name="Deforce D."/>
            <person name="Chang C."/>
            <person name="Karol K.G."/>
            <person name="Hedrich R."/>
            <person name="Ulvskov P."/>
            <person name="Glockner G."/>
            <person name="Delwiche C.F."/>
            <person name="Petrasek J."/>
            <person name="Van de Peer Y."/>
            <person name="Friml J."/>
            <person name="Beilby M."/>
            <person name="Dolan L."/>
            <person name="Kohara Y."/>
            <person name="Sugano S."/>
            <person name="Fujiyama A."/>
            <person name="Delaux P.-M."/>
            <person name="Quint M."/>
            <person name="TheiBen G."/>
            <person name="Hagemann M."/>
            <person name="Harholt J."/>
            <person name="Dunand C."/>
            <person name="Zachgo S."/>
            <person name="Langdale J."/>
            <person name="Maumus F."/>
            <person name="Straeten D.V.D."/>
            <person name="Gould S.B."/>
            <person name="Rensing S.A."/>
        </authorList>
    </citation>
    <scope>NUCLEOTIDE SEQUENCE [LARGE SCALE GENOMIC DNA]</scope>
    <source>
        <strain evidence="2 3">S276</strain>
    </source>
</reference>
<dbReference type="EMBL" id="BFEA01000382">
    <property type="protein sequence ID" value="GBG81663.1"/>
    <property type="molecule type" value="Genomic_DNA"/>
</dbReference>